<proteinExistence type="predicted"/>
<accession>A0A1I5P345</accession>
<dbReference type="STRING" id="587909.SAMN05421810_102130"/>
<evidence type="ECO:0000313" key="2">
    <source>
        <dbReference type="Proteomes" id="UP000198727"/>
    </source>
</evidence>
<reference evidence="2" key="1">
    <citation type="submission" date="2016-10" db="EMBL/GenBank/DDBJ databases">
        <authorList>
            <person name="Varghese N."/>
            <person name="Submissions S."/>
        </authorList>
    </citation>
    <scope>NUCLEOTIDE SEQUENCE [LARGE SCALE GENOMIC DNA]</scope>
    <source>
        <strain evidence="2">CGMCC 4.5579</strain>
    </source>
</reference>
<name>A0A1I5P345_9PSEU</name>
<sequence length="104" mass="11227">MVSVDDTGVRRRLADGSEESVTWAELTTVVIRVIPEGPWKEDVFFMLAGPDGSGTAVPSGDPAADALLERLQRLPGFDHDKFVEAMTTDADEAYVVWSAGQTTT</sequence>
<protein>
    <submittedName>
        <fullName evidence="1">Uncharacterized protein</fullName>
    </submittedName>
</protein>
<evidence type="ECO:0000313" key="1">
    <source>
        <dbReference type="EMBL" id="SFP28472.1"/>
    </source>
</evidence>
<dbReference type="AlphaFoldDB" id="A0A1I5P345"/>
<gene>
    <name evidence="1" type="ORF">SAMN05421810_102130</name>
</gene>
<organism evidence="1 2">
    <name type="scientific">Amycolatopsis arida</name>
    <dbReference type="NCBI Taxonomy" id="587909"/>
    <lineage>
        <taxon>Bacteria</taxon>
        <taxon>Bacillati</taxon>
        <taxon>Actinomycetota</taxon>
        <taxon>Actinomycetes</taxon>
        <taxon>Pseudonocardiales</taxon>
        <taxon>Pseudonocardiaceae</taxon>
        <taxon>Amycolatopsis</taxon>
    </lineage>
</organism>
<keyword evidence="2" id="KW-1185">Reference proteome</keyword>
<dbReference type="Proteomes" id="UP000198727">
    <property type="component" value="Unassembled WGS sequence"/>
</dbReference>
<dbReference type="EMBL" id="FOWW01000002">
    <property type="protein sequence ID" value="SFP28472.1"/>
    <property type="molecule type" value="Genomic_DNA"/>
</dbReference>